<dbReference type="GO" id="GO:0016746">
    <property type="term" value="F:acyltransferase activity"/>
    <property type="evidence" value="ECO:0007669"/>
    <property type="project" value="UniProtKB-KW"/>
</dbReference>
<evidence type="ECO:0000313" key="1">
    <source>
        <dbReference type="EMBL" id="ASP48000.1"/>
    </source>
</evidence>
<evidence type="ECO:0000313" key="2">
    <source>
        <dbReference type="Proteomes" id="UP000202259"/>
    </source>
</evidence>
<dbReference type="SUPFAM" id="SSF55729">
    <property type="entry name" value="Acyl-CoA N-acyltransferases (Nat)"/>
    <property type="match status" value="1"/>
</dbReference>
<dbReference type="Pfam" id="PF13444">
    <property type="entry name" value="Acetyltransf_5"/>
    <property type="match status" value="1"/>
</dbReference>
<reference evidence="1 2" key="1">
    <citation type="submission" date="2017-08" db="EMBL/GenBank/DDBJ databases">
        <title>Complete genome of Colwellia sp. NB097-1, a psychrophile bacterium ioslated from Bering Sea.</title>
        <authorList>
            <person name="Chen X."/>
        </authorList>
    </citation>
    <scope>NUCLEOTIDE SEQUENCE [LARGE SCALE GENOMIC DNA]</scope>
    <source>
        <strain evidence="1 2">NB097-1</strain>
    </source>
</reference>
<dbReference type="KEGG" id="cber:B5D82_09660"/>
<accession>A0A222G875</accession>
<protein>
    <submittedName>
        <fullName evidence="1">PEP-CTERM/exosortase system-associated acyltransferase</fullName>
    </submittedName>
</protein>
<sequence length="267" mass="31206">MSDYSIAKHFNQYFKIHFANTKELRQEAYKIRYGVYSSELGWEPENAQKMEIDQCDEYAYHCLLEHRRTGVFAGCIRLIIPPPTDPTKQLPFEANCLQSARKEIVDTTQLPRGSFGEISRLAVLASFRRREKEKNVPFVLNNIKPDTVFTEEERRNFPNIAMGLYLSGIALASLCQHQGMVVMMEPRLNRRLKRFGLPFQQIGDDMDYHGKRAMFYLDEQDFHKELTEQLEELYAIIHKEMAEQIKFVKFGKDTPFNIPDVDLSSHI</sequence>
<keyword evidence="1" id="KW-0808">Transferase</keyword>
<name>A0A222G875_9GAMM</name>
<dbReference type="OrthoDB" id="582214at2"/>
<dbReference type="InterPro" id="IPR016181">
    <property type="entry name" value="Acyl_CoA_acyltransferase"/>
</dbReference>
<keyword evidence="1" id="KW-0012">Acyltransferase</keyword>
<proteinExistence type="predicted"/>
<dbReference type="Proteomes" id="UP000202259">
    <property type="component" value="Chromosome"/>
</dbReference>
<dbReference type="InterPro" id="IPR022484">
    <property type="entry name" value="PEP-CTERM/exosrtase_acylTfrase"/>
</dbReference>
<organism evidence="1 2">
    <name type="scientific">Cognaticolwellia beringensis</name>
    <dbReference type="NCBI Taxonomy" id="1967665"/>
    <lineage>
        <taxon>Bacteria</taxon>
        <taxon>Pseudomonadati</taxon>
        <taxon>Pseudomonadota</taxon>
        <taxon>Gammaproteobacteria</taxon>
        <taxon>Alteromonadales</taxon>
        <taxon>Colwelliaceae</taxon>
        <taxon>Cognaticolwellia</taxon>
    </lineage>
</organism>
<dbReference type="EMBL" id="CP020465">
    <property type="protein sequence ID" value="ASP48000.1"/>
    <property type="molecule type" value="Genomic_DNA"/>
</dbReference>
<dbReference type="Gene3D" id="3.40.630.30">
    <property type="match status" value="1"/>
</dbReference>
<dbReference type="RefSeq" id="WP_081151130.1">
    <property type="nucleotide sequence ID" value="NZ_CP020465.1"/>
</dbReference>
<dbReference type="NCBIfam" id="TIGR03694">
    <property type="entry name" value="exosort_acyl"/>
    <property type="match status" value="1"/>
</dbReference>
<dbReference type="AlphaFoldDB" id="A0A222G875"/>
<gene>
    <name evidence="1" type="ORF">B5D82_09660</name>
</gene>
<keyword evidence="2" id="KW-1185">Reference proteome</keyword>